<evidence type="ECO:0000313" key="4">
    <source>
        <dbReference type="Proteomes" id="UP000002440"/>
    </source>
</evidence>
<evidence type="ECO:0000256" key="1">
    <source>
        <dbReference type="SAM" id="MobiDB-lite"/>
    </source>
</evidence>
<organism evidence="3 4">
    <name type="scientific">Methylobacillus flagellatus (strain ATCC 51484 / DSM 6875 / VKM B-1610 / KT)</name>
    <dbReference type="NCBI Taxonomy" id="265072"/>
    <lineage>
        <taxon>Bacteria</taxon>
        <taxon>Pseudomonadati</taxon>
        <taxon>Pseudomonadota</taxon>
        <taxon>Betaproteobacteria</taxon>
        <taxon>Nitrosomonadales</taxon>
        <taxon>Methylophilaceae</taxon>
        <taxon>Methylobacillus</taxon>
    </lineage>
</organism>
<feature type="signal peptide" evidence="2">
    <location>
        <begin position="1"/>
        <end position="19"/>
    </location>
</feature>
<keyword evidence="4" id="KW-1185">Reference proteome</keyword>
<keyword evidence="2" id="KW-0732">Signal</keyword>
<dbReference type="STRING" id="265072.Mfla_2668"/>
<dbReference type="PROSITE" id="PS51257">
    <property type="entry name" value="PROKAR_LIPOPROTEIN"/>
    <property type="match status" value="1"/>
</dbReference>
<dbReference type="RefSeq" id="WP_011480884.1">
    <property type="nucleotide sequence ID" value="NC_007947.1"/>
</dbReference>
<dbReference type="AlphaFoldDB" id="Q1GXV6"/>
<dbReference type="EMBL" id="CP000284">
    <property type="protein sequence ID" value="ABE50931.1"/>
    <property type="molecule type" value="Genomic_DNA"/>
</dbReference>
<dbReference type="KEGG" id="mfa:Mfla_2668"/>
<name>Q1GXV6_METFK</name>
<dbReference type="Proteomes" id="UP000002440">
    <property type="component" value="Chromosome"/>
</dbReference>
<evidence type="ECO:0008006" key="5">
    <source>
        <dbReference type="Google" id="ProtNLM"/>
    </source>
</evidence>
<protein>
    <recommendedName>
        <fullName evidence="5">Lipoprotein</fullName>
    </recommendedName>
</protein>
<sequence length="78" mass="8177">MKLLSTSILAIFLASLALSGCSNKEEENVEAAAAEAVEQAQDHAEHAADVAEEAVEDAKDAAEDAIEKAREAAAEHQE</sequence>
<feature type="compositionally biased region" description="Basic and acidic residues" evidence="1">
    <location>
        <begin position="56"/>
        <end position="78"/>
    </location>
</feature>
<reference evidence="3 4" key="1">
    <citation type="submission" date="2006-03" db="EMBL/GenBank/DDBJ databases">
        <title>Complete sequence of Methylobacillus flagellatus KT.</title>
        <authorList>
            <consortium name="US DOE Joint Genome Institute"/>
            <person name="Copeland A."/>
            <person name="Lucas S."/>
            <person name="Lapidus A."/>
            <person name="Barry K."/>
            <person name="Detter J.C."/>
            <person name="Glavina del Rio T."/>
            <person name="Hammon N."/>
            <person name="Israni S."/>
            <person name="Dalin E."/>
            <person name="Tice H."/>
            <person name="Pitluck S."/>
            <person name="Brettin T."/>
            <person name="Bruce D."/>
            <person name="Han C."/>
            <person name="Tapia R."/>
            <person name="Saunders E."/>
            <person name="Gilna P."/>
            <person name="Schmutz J."/>
            <person name="Larimer F."/>
            <person name="Land M."/>
            <person name="Kyrpides N."/>
            <person name="Anderson I."/>
            <person name="Richardson P."/>
        </authorList>
    </citation>
    <scope>NUCLEOTIDE SEQUENCE [LARGE SCALE GENOMIC DNA]</scope>
    <source>
        <strain evidence="4">KT / ATCC 51484 / DSM 6875</strain>
    </source>
</reference>
<feature type="region of interest" description="Disordered" evidence="1">
    <location>
        <begin position="44"/>
        <end position="78"/>
    </location>
</feature>
<accession>Q1GXV6</accession>
<evidence type="ECO:0000313" key="3">
    <source>
        <dbReference type="EMBL" id="ABE50931.1"/>
    </source>
</evidence>
<proteinExistence type="predicted"/>
<gene>
    <name evidence="3" type="ordered locus">Mfla_2668</name>
</gene>
<dbReference type="HOGENOM" id="CLU_2617944_0_0_4"/>
<feature type="chain" id="PRO_5004189730" description="Lipoprotein" evidence="2">
    <location>
        <begin position="20"/>
        <end position="78"/>
    </location>
</feature>
<evidence type="ECO:0000256" key="2">
    <source>
        <dbReference type="SAM" id="SignalP"/>
    </source>
</evidence>